<evidence type="ECO:0000313" key="5">
    <source>
        <dbReference type="Proteomes" id="UP001059617"/>
    </source>
</evidence>
<dbReference type="InterPro" id="IPR057326">
    <property type="entry name" value="KR_dom"/>
</dbReference>
<reference evidence="4" key="2">
    <citation type="submission" date="2022-09" db="EMBL/GenBank/DDBJ databases">
        <title>Biosynthetic gene clusters of Dactylosporangioum fulvum.</title>
        <authorList>
            <person name="Caradec T."/>
        </authorList>
    </citation>
    <scope>NUCLEOTIDE SEQUENCE</scope>
    <source>
        <strain evidence="4">NRRL B-16292</strain>
    </source>
</reference>
<keyword evidence="5" id="KW-1185">Reference proteome</keyword>
<dbReference type="PRINTS" id="PR00081">
    <property type="entry name" value="GDHRDH"/>
</dbReference>
<dbReference type="SMART" id="SM00822">
    <property type="entry name" value="PKS_KR"/>
    <property type="match status" value="1"/>
</dbReference>
<dbReference type="Proteomes" id="UP001059617">
    <property type="component" value="Chromosome"/>
</dbReference>
<sequence>MRRFDGRVALVTGAARGIGRAVAARLAAEGAAVTLTDIDEGAVTAAADHLAGTGADAVAQVCDVTDRTAVDAAVAAVVHRHGRLDVLVNNVGVSLGTPFEEIDEAAWRDQSEPTLHGAVRCIQAALPHLLTSPVGGSVVTIGSVNGLAAFGDLVYSAAKAGLQSFNQNLAVLYSPRKLARQGSSSRGVRFNLVAPGTIRTPAWTEAGPEKLAILERLARRYPAGRVGEPEDVAAAVAFLASDDASWITGVILPVDGGALTGPLSLDNTD</sequence>
<dbReference type="SUPFAM" id="SSF51735">
    <property type="entry name" value="NAD(P)-binding Rossmann-fold domains"/>
    <property type="match status" value="1"/>
</dbReference>
<evidence type="ECO:0000256" key="1">
    <source>
        <dbReference type="ARBA" id="ARBA00006484"/>
    </source>
</evidence>
<dbReference type="PANTHER" id="PTHR24321">
    <property type="entry name" value="DEHYDROGENASES, SHORT CHAIN"/>
    <property type="match status" value="1"/>
</dbReference>
<dbReference type="PRINTS" id="PR00080">
    <property type="entry name" value="SDRFAMILY"/>
</dbReference>
<accession>A0ABY5W194</accession>
<proteinExistence type="inferred from homology"/>
<evidence type="ECO:0000259" key="3">
    <source>
        <dbReference type="SMART" id="SM00822"/>
    </source>
</evidence>
<organism evidence="4 5">
    <name type="scientific">Dactylosporangium fulvum</name>
    <dbReference type="NCBI Taxonomy" id="53359"/>
    <lineage>
        <taxon>Bacteria</taxon>
        <taxon>Bacillati</taxon>
        <taxon>Actinomycetota</taxon>
        <taxon>Actinomycetes</taxon>
        <taxon>Micromonosporales</taxon>
        <taxon>Micromonosporaceae</taxon>
        <taxon>Dactylosporangium</taxon>
    </lineage>
</organism>
<dbReference type="InterPro" id="IPR036291">
    <property type="entry name" value="NAD(P)-bd_dom_sf"/>
</dbReference>
<gene>
    <name evidence="4" type="ORF">Dfulv_02170</name>
</gene>
<dbReference type="RefSeq" id="WP_259860916.1">
    <property type="nucleotide sequence ID" value="NZ_BAAAST010000024.1"/>
</dbReference>
<name>A0ABY5W194_9ACTN</name>
<evidence type="ECO:0000256" key="2">
    <source>
        <dbReference type="ARBA" id="ARBA00023002"/>
    </source>
</evidence>
<dbReference type="InterPro" id="IPR002347">
    <property type="entry name" value="SDR_fam"/>
</dbReference>
<feature type="domain" description="Ketoreductase" evidence="3">
    <location>
        <begin position="7"/>
        <end position="163"/>
    </location>
</feature>
<dbReference type="PANTHER" id="PTHR24321:SF14">
    <property type="entry name" value="SHORT-CHAIN TYPE DEHYDROGENASE_REDUCTASE BLR2146-RELATED"/>
    <property type="match status" value="1"/>
</dbReference>
<reference evidence="4" key="1">
    <citation type="submission" date="2021-04" db="EMBL/GenBank/DDBJ databases">
        <authorList>
            <person name="Hartkoorn R.C."/>
            <person name="Beaudoing E."/>
            <person name="Hot D."/>
        </authorList>
    </citation>
    <scope>NUCLEOTIDE SEQUENCE</scope>
    <source>
        <strain evidence="4">NRRL B-16292</strain>
    </source>
</reference>
<dbReference type="Gene3D" id="3.40.50.720">
    <property type="entry name" value="NAD(P)-binding Rossmann-like Domain"/>
    <property type="match status" value="1"/>
</dbReference>
<keyword evidence="2" id="KW-0560">Oxidoreductase</keyword>
<dbReference type="Pfam" id="PF13561">
    <property type="entry name" value="adh_short_C2"/>
    <property type="match status" value="1"/>
</dbReference>
<evidence type="ECO:0000313" key="4">
    <source>
        <dbReference type="EMBL" id="UWP83136.1"/>
    </source>
</evidence>
<comment type="similarity">
    <text evidence="1">Belongs to the short-chain dehydrogenases/reductases (SDR) family.</text>
</comment>
<protein>
    <submittedName>
        <fullName evidence="4">SDR family oxidoreductase</fullName>
    </submittedName>
</protein>
<dbReference type="EMBL" id="CP073720">
    <property type="protein sequence ID" value="UWP83136.1"/>
    <property type="molecule type" value="Genomic_DNA"/>
</dbReference>